<keyword evidence="4" id="KW-1185">Reference proteome</keyword>
<dbReference type="RefSeq" id="WP_119433143.1">
    <property type="nucleotide sequence ID" value="NZ_QWGE01000005.1"/>
</dbReference>
<feature type="signal peptide" evidence="1">
    <location>
        <begin position="1"/>
        <end position="20"/>
    </location>
</feature>
<sequence>MRKLVYALALPLLTISCTDAEETVTETTTEAETVAAVSMDELNDKFVTAWNSMDSTYLMSVMADDVEMLSGPNALNNKDEVVANWLRPNLMTAKNLEANIKVKGEGRDMAYTLGTYSISREEPNTDPQQEKGNYTFVWEPQADNTWKLVSIHVEPVPEEDPK</sequence>
<organism evidence="3 4">
    <name type="scientific">Pontibacter oryzae</name>
    <dbReference type="NCBI Taxonomy" id="2304593"/>
    <lineage>
        <taxon>Bacteria</taxon>
        <taxon>Pseudomonadati</taxon>
        <taxon>Bacteroidota</taxon>
        <taxon>Cytophagia</taxon>
        <taxon>Cytophagales</taxon>
        <taxon>Hymenobacteraceae</taxon>
        <taxon>Pontibacter</taxon>
    </lineage>
</organism>
<reference evidence="4" key="1">
    <citation type="submission" date="2018-08" db="EMBL/GenBank/DDBJ databases">
        <title>Mucilaginibacter sp. MYSH2.</title>
        <authorList>
            <person name="Seo T."/>
        </authorList>
    </citation>
    <scope>NUCLEOTIDE SEQUENCE [LARGE SCALE GENOMIC DNA]</scope>
    <source>
        <strain evidence="4">KIRAN</strain>
    </source>
</reference>
<protein>
    <submittedName>
        <fullName evidence="3">Nuclear transport factor 2 family protein</fullName>
    </submittedName>
</protein>
<dbReference type="AlphaFoldDB" id="A0A399RVD6"/>
<dbReference type="InterPro" id="IPR027843">
    <property type="entry name" value="DUF4440"/>
</dbReference>
<proteinExistence type="predicted"/>
<feature type="domain" description="DUF4440" evidence="2">
    <location>
        <begin position="43"/>
        <end position="148"/>
    </location>
</feature>
<dbReference type="OrthoDB" id="1119084at2"/>
<evidence type="ECO:0000313" key="3">
    <source>
        <dbReference type="EMBL" id="RIJ34283.1"/>
    </source>
</evidence>
<evidence type="ECO:0000259" key="2">
    <source>
        <dbReference type="Pfam" id="PF14534"/>
    </source>
</evidence>
<feature type="chain" id="PRO_5017194684" evidence="1">
    <location>
        <begin position="21"/>
        <end position="162"/>
    </location>
</feature>
<dbReference type="InterPro" id="IPR032710">
    <property type="entry name" value="NTF2-like_dom_sf"/>
</dbReference>
<gene>
    <name evidence="3" type="ORF">D1627_15275</name>
</gene>
<name>A0A399RVD6_9BACT</name>
<keyword evidence="1" id="KW-0732">Signal</keyword>
<dbReference type="EMBL" id="QWGE01000005">
    <property type="protein sequence ID" value="RIJ34283.1"/>
    <property type="molecule type" value="Genomic_DNA"/>
</dbReference>
<accession>A0A399RVD6</accession>
<dbReference type="Proteomes" id="UP000266005">
    <property type="component" value="Unassembled WGS sequence"/>
</dbReference>
<dbReference type="Pfam" id="PF14534">
    <property type="entry name" value="DUF4440"/>
    <property type="match status" value="1"/>
</dbReference>
<evidence type="ECO:0000313" key="4">
    <source>
        <dbReference type="Proteomes" id="UP000266005"/>
    </source>
</evidence>
<evidence type="ECO:0000256" key="1">
    <source>
        <dbReference type="SAM" id="SignalP"/>
    </source>
</evidence>
<dbReference type="Gene3D" id="3.10.450.50">
    <property type="match status" value="1"/>
</dbReference>
<dbReference type="SUPFAM" id="SSF54427">
    <property type="entry name" value="NTF2-like"/>
    <property type="match status" value="1"/>
</dbReference>
<comment type="caution">
    <text evidence="3">The sequence shown here is derived from an EMBL/GenBank/DDBJ whole genome shotgun (WGS) entry which is preliminary data.</text>
</comment>
<dbReference type="PROSITE" id="PS51257">
    <property type="entry name" value="PROKAR_LIPOPROTEIN"/>
    <property type="match status" value="1"/>
</dbReference>